<reference evidence="14" key="2">
    <citation type="submission" date="2021-09" db="EMBL/GenBank/DDBJ databases">
        <authorList>
            <person name="Gilroy R."/>
        </authorList>
    </citation>
    <scope>NUCLEOTIDE SEQUENCE</scope>
    <source>
        <strain evidence="14">CHK179-5677</strain>
    </source>
</reference>
<evidence type="ECO:0000256" key="8">
    <source>
        <dbReference type="ARBA" id="ARBA00023056"/>
    </source>
</evidence>
<dbReference type="InterPro" id="IPR037439">
    <property type="entry name" value="Branching_enzy"/>
</dbReference>
<dbReference type="GO" id="GO:0003844">
    <property type="term" value="F:1,4-alpha-glucan branching enzyme activity"/>
    <property type="evidence" value="ECO:0007669"/>
    <property type="project" value="UniProtKB-UniRule"/>
</dbReference>
<dbReference type="Pfam" id="PF02806">
    <property type="entry name" value="Alpha-amylase_C"/>
    <property type="match status" value="1"/>
</dbReference>
<gene>
    <name evidence="10 14" type="primary">glgB</name>
    <name evidence="14" type="ORF">K8V01_11545</name>
</gene>
<dbReference type="CDD" id="cd02855">
    <property type="entry name" value="E_set_GBE_prok_N"/>
    <property type="match status" value="1"/>
</dbReference>
<evidence type="ECO:0000256" key="5">
    <source>
        <dbReference type="ARBA" id="ARBA00022600"/>
    </source>
</evidence>
<proteinExistence type="inferred from homology"/>
<dbReference type="InterPro" id="IPR013780">
    <property type="entry name" value="Glyco_hydro_b"/>
</dbReference>
<dbReference type="Gene3D" id="2.60.40.10">
    <property type="entry name" value="Immunoglobulins"/>
    <property type="match status" value="1"/>
</dbReference>
<dbReference type="InterPro" id="IPR013783">
    <property type="entry name" value="Ig-like_fold"/>
</dbReference>
<dbReference type="GO" id="GO:0043169">
    <property type="term" value="F:cation binding"/>
    <property type="evidence" value="ECO:0007669"/>
    <property type="project" value="InterPro"/>
</dbReference>
<dbReference type="PANTHER" id="PTHR43651:SF3">
    <property type="entry name" value="1,4-ALPHA-GLUCAN-BRANCHING ENZYME"/>
    <property type="match status" value="1"/>
</dbReference>
<evidence type="ECO:0000256" key="3">
    <source>
        <dbReference type="ARBA" id="ARBA00004964"/>
    </source>
</evidence>
<keyword evidence="7 10" id="KW-0808">Transferase</keyword>
<reference evidence="14" key="1">
    <citation type="journal article" date="2021" name="PeerJ">
        <title>Extensive microbial diversity within the chicken gut microbiome revealed by metagenomics and culture.</title>
        <authorList>
            <person name="Gilroy R."/>
            <person name="Ravi A."/>
            <person name="Getino M."/>
            <person name="Pursley I."/>
            <person name="Horton D.L."/>
            <person name="Alikhan N.F."/>
            <person name="Baker D."/>
            <person name="Gharbi K."/>
            <person name="Hall N."/>
            <person name="Watson M."/>
            <person name="Adriaenssens E.M."/>
            <person name="Foster-Nyarko E."/>
            <person name="Jarju S."/>
            <person name="Secka A."/>
            <person name="Antonio M."/>
            <person name="Oren A."/>
            <person name="Chaudhuri R.R."/>
            <person name="La Ragione R."/>
            <person name="Hildebrand F."/>
            <person name="Pallen M.J."/>
        </authorList>
    </citation>
    <scope>NUCLEOTIDE SEQUENCE</scope>
    <source>
        <strain evidence="14">CHK179-5677</strain>
    </source>
</reference>
<dbReference type="Pfam" id="PF00128">
    <property type="entry name" value="Alpha-amylase"/>
    <property type="match status" value="1"/>
</dbReference>
<dbReference type="RefSeq" id="WP_295368525.1">
    <property type="nucleotide sequence ID" value="NZ_DYUC01000113.1"/>
</dbReference>
<organism evidence="14 15">
    <name type="scientific">Pseudoflavonifractor capillosus</name>
    <dbReference type="NCBI Taxonomy" id="106588"/>
    <lineage>
        <taxon>Bacteria</taxon>
        <taxon>Bacillati</taxon>
        <taxon>Bacillota</taxon>
        <taxon>Clostridia</taxon>
        <taxon>Eubacteriales</taxon>
        <taxon>Oscillospiraceae</taxon>
        <taxon>Pseudoflavonifractor</taxon>
    </lineage>
</organism>
<dbReference type="Gene3D" id="2.60.40.1180">
    <property type="entry name" value="Golgi alpha-mannosidase II"/>
    <property type="match status" value="1"/>
</dbReference>
<evidence type="ECO:0000256" key="10">
    <source>
        <dbReference type="HAMAP-Rule" id="MF_00685"/>
    </source>
</evidence>
<evidence type="ECO:0000256" key="12">
    <source>
        <dbReference type="SAM" id="MobiDB-lite"/>
    </source>
</evidence>
<evidence type="ECO:0000256" key="11">
    <source>
        <dbReference type="PIRSR" id="PIRSR000463-1"/>
    </source>
</evidence>
<dbReference type="Pfam" id="PF02922">
    <property type="entry name" value="CBM_48"/>
    <property type="match status" value="1"/>
</dbReference>
<dbReference type="GO" id="GO:0004553">
    <property type="term" value="F:hydrolase activity, hydrolyzing O-glycosyl compounds"/>
    <property type="evidence" value="ECO:0007669"/>
    <property type="project" value="InterPro"/>
</dbReference>
<sequence>MTRTDQASPTPQQPDTPLFHFLHGDNCHAQDYLGAHPANQDGQDGYVFRVWAPHARGVSVMGDFNGWSEESHPMNRLEGGVWELFIPGMKQYDTYKYAVHARDGRVLAKSDPYAFHAETRPGNASKLYDLSGYQWGDQKWLEYRKAHPIYHNPLNIYEMHLGSWRRTGEGEFLSYRDMAGWLVPYVKEMGFTHVELMPVTEHPLDASWGYQCTGYFAATSRFGVPHDLMYLIDQLHQAGVGVILDWVPAHFPKDAFGLYEFDGEPCYEYADPRKGEHADWGTRVFDYDRKEVRSFLFSSALFWLEQYHIDGLRVDAVASMLYLDYSRQSGEWVPNKYGGHENLEAIDFLRTLNTHIFVPHPDVLMIAEESTAWPLVSHPVEEGGLGFNLKWNMGWMNDITHYMKLDPYFRQFNHKDITFSLMYAFSENFILPLSHDEVVHMKGSFLNKIPGPYEEKFAGVRAFYTYMLAHPGKKLLMMGSEFGQWNEWHYEYSLDWHLLENKENQDIKAFFQAANAFYLENKPLWDLDFSWEGFQWICADDNQNNCASFLRKDRKGDFVLAVCNFSPVHRPGYRLGVPYRGTYQCVFNSDDERFGGSGLGDKEPLSSEDIPMHGQEQSLVIDIPPMSGVIYRCTRKKPALRKKAAKAGGAVKLTPVGKKRSTAKKS</sequence>
<evidence type="ECO:0000256" key="1">
    <source>
        <dbReference type="ARBA" id="ARBA00000826"/>
    </source>
</evidence>
<evidence type="ECO:0000313" key="15">
    <source>
        <dbReference type="Proteomes" id="UP000760668"/>
    </source>
</evidence>
<keyword evidence="8 10" id="KW-0320">Glycogen biosynthesis</keyword>
<evidence type="ECO:0000313" key="14">
    <source>
        <dbReference type="EMBL" id="HJG87631.1"/>
    </source>
</evidence>
<evidence type="ECO:0000256" key="9">
    <source>
        <dbReference type="ARBA" id="ARBA00023277"/>
    </source>
</evidence>
<dbReference type="NCBIfam" id="NF003811">
    <property type="entry name" value="PRK05402.1"/>
    <property type="match status" value="1"/>
</dbReference>
<dbReference type="InterPro" id="IPR006407">
    <property type="entry name" value="GlgB"/>
</dbReference>
<protein>
    <recommendedName>
        <fullName evidence="10">1,4-alpha-glucan branching enzyme GlgB</fullName>
        <ecNumber evidence="10">2.4.1.18</ecNumber>
    </recommendedName>
    <alternativeName>
        <fullName evidence="10">1,4-alpha-D-glucan:1,4-alpha-D-glucan 6-glucosyl-transferase</fullName>
    </alternativeName>
    <alternativeName>
        <fullName evidence="10">Alpha-(1-&gt;4)-glucan branching enzyme</fullName>
    </alternativeName>
    <alternativeName>
        <fullName evidence="10">Glycogen branching enzyme</fullName>
        <shortName evidence="10">BE</shortName>
    </alternativeName>
</protein>
<dbReference type="CDD" id="cd11322">
    <property type="entry name" value="AmyAc_Glg_BE"/>
    <property type="match status" value="1"/>
</dbReference>
<dbReference type="PIRSF" id="PIRSF000463">
    <property type="entry name" value="GlgB"/>
    <property type="match status" value="1"/>
</dbReference>
<accession>A0A921MPD0</accession>
<dbReference type="NCBIfam" id="NF008967">
    <property type="entry name" value="PRK12313.1"/>
    <property type="match status" value="1"/>
</dbReference>
<dbReference type="HAMAP" id="MF_00685">
    <property type="entry name" value="GlgB"/>
    <property type="match status" value="1"/>
</dbReference>
<dbReference type="GO" id="GO:0005978">
    <property type="term" value="P:glycogen biosynthetic process"/>
    <property type="evidence" value="ECO:0007669"/>
    <property type="project" value="UniProtKB-UniRule"/>
</dbReference>
<evidence type="ECO:0000256" key="4">
    <source>
        <dbReference type="ARBA" id="ARBA00009000"/>
    </source>
</evidence>
<dbReference type="InterPro" id="IPR006048">
    <property type="entry name" value="A-amylase/branching_C"/>
</dbReference>
<feature type="region of interest" description="Disordered" evidence="12">
    <location>
        <begin position="642"/>
        <end position="666"/>
    </location>
</feature>
<dbReference type="InterPro" id="IPR017853">
    <property type="entry name" value="GH"/>
</dbReference>
<dbReference type="FunFam" id="2.60.40.1180:FF:000002">
    <property type="entry name" value="1,4-alpha-glucan branching enzyme GlgB"/>
    <property type="match status" value="1"/>
</dbReference>
<dbReference type="Proteomes" id="UP000760668">
    <property type="component" value="Unassembled WGS sequence"/>
</dbReference>
<dbReference type="SUPFAM" id="SSF51011">
    <property type="entry name" value="Glycosyl hydrolase domain"/>
    <property type="match status" value="1"/>
</dbReference>
<evidence type="ECO:0000256" key="7">
    <source>
        <dbReference type="ARBA" id="ARBA00022679"/>
    </source>
</evidence>
<comment type="similarity">
    <text evidence="4 10">Belongs to the glycosyl hydrolase 13 family. GlgB subfamily.</text>
</comment>
<dbReference type="PANTHER" id="PTHR43651">
    <property type="entry name" value="1,4-ALPHA-GLUCAN-BRANCHING ENZYME"/>
    <property type="match status" value="1"/>
</dbReference>
<dbReference type="FunFam" id="3.20.20.80:FF:000003">
    <property type="entry name" value="1,4-alpha-glucan branching enzyme GlgB"/>
    <property type="match status" value="1"/>
</dbReference>
<comment type="subunit">
    <text evidence="10">Monomer.</text>
</comment>
<dbReference type="InterPro" id="IPR004193">
    <property type="entry name" value="Glyco_hydro_13_N"/>
</dbReference>
<dbReference type="SMART" id="SM00642">
    <property type="entry name" value="Aamy"/>
    <property type="match status" value="1"/>
</dbReference>
<dbReference type="AlphaFoldDB" id="A0A921MPD0"/>
<keyword evidence="9 10" id="KW-0119">Carbohydrate metabolism</keyword>
<keyword evidence="5 10" id="KW-0321">Glycogen metabolism</keyword>
<evidence type="ECO:0000256" key="2">
    <source>
        <dbReference type="ARBA" id="ARBA00002953"/>
    </source>
</evidence>
<dbReference type="Gene3D" id="3.20.20.80">
    <property type="entry name" value="Glycosidases"/>
    <property type="match status" value="1"/>
</dbReference>
<comment type="function">
    <text evidence="2 10">Catalyzes the formation of the alpha-1,6-glucosidic linkages in glycogen by scission of a 1,4-alpha-linked oligosaccharide from growing alpha-1,4-glucan chains and the subsequent attachment of the oligosaccharide to the alpha-1,6 position.</text>
</comment>
<feature type="active site" description="Proton donor" evidence="10 11">
    <location>
        <position position="368"/>
    </location>
</feature>
<feature type="compositionally biased region" description="Basic residues" evidence="12">
    <location>
        <begin position="657"/>
        <end position="666"/>
    </location>
</feature>
<name>A0A921MPD0_9FIRM</name>
<dbReference type="NCBIfam" id="TIGR01515">
    <property type="entry name" value="branching_enzym"/>
    <property type="match status" value="1"/>
</dbReference>
<keyword evidence="6 10" id="KW-0328">Glycosyltransferase</keyword>
<evidence type="ECO:0000259" key="13">
    <source>
        <dbReference type="SMART" id="SM00642"/>
    </source>
</evidence>
<dbReference type="EMBL" id="DYUC01000113">
    <property type="protein sequence ID" value="HJG87631.1"/>
    <property type="molecule type" value="Genomic_DNA"/>
</dbReference>
<dbReference type="InterPro" id="IPR044143">
    <property type="entry name" value="GlgB_N_E_set_prok"/>
</dbReference>
<comment type="pathway">
    <text evidence="3 10">Glycan biosynthesis; glycogen biosynthesis.</text>
</comment>
<dbReference type="SUPFAM" id="SSF51445">
    <property type="entry name" value="(Trans)glycosidases"/>
    <property type="match status" value="1"/>
</dbReference>
<feature type="domain" description="Glycosyl hydrolase family 13 catalytic" evidence="13">
    <location>
        <begin position="158"/>
        <end position="518"/>
    </location>
</feature>
<comment type="caution">
    <text evidence="14">The sequence shown here is derived from an EMBL/GenBank/DDBJ whole genome shotgun (WGS) entry which is preliminary data.</text>
</comment>
<evidence type="ECO:0000256" key="6">
    <source>
        <dbReference type="ARBA" id="ARBA00022676"/>
    </source>
</evidence>
<dbReference type="EC" id="2.4.1.18" evidence="10"/>
<dbReference type="InterPro" id="IPR006047">
    <property type="entry name" value="GH13_cat_dom"/>
</dbReference>
<comment type="catalytic activity">
    <reaction evidence="1 10">
        <text>Transfers a segment of a (1-&gt;4)-alpha-D-glucan chain to a primary hydroxy group in a similar glucan chain.</text>
        <dbReference type="EC" id="2.4.1.18"/>
    </reaction>
</comment>
<feature type="active site" description="Nucleophile" evidence="10 11">
    <location>
        <position position="315"/>
    </location>
</feature>
<dbReference type="GO" id="GO:0005829">
    <property type="term" value="C:cytosol"/>
    <property type="evidence" value="ECO:0007669"/>
    <property type="project" value="TreeGrafter"/>
</dbReference>